<dbReference type="Proteomes" id="UP000198518">
    <property type="component" value="Unassembled WGS sequence"/>
</dbReference>
<dbReference type="Pfam" id="PF24430">
    <property type="entry name" value="DUF7553"/>
    <property type="match status" value="1"/>
</dbReference>
<gene>
    <name evidence="1" type="ORF">SAMN04487945_1846</name>
</gene>
<keyword evidence="2" id="KW-1185">Reference proteome</keyword>
<dbReference type="RefSeq" id="WP_089669018.1">
    <property type="nucleotide sequence ID" value="NZ_FOJA01000001.1"/>
</dbReference>
<organism evidence="1 2">
    <name type="scientific">Halobacterium jilantaiense</name>
    <dbReference type="NCBI Taxonomy" id="355548"/>
    <lineage>
        <taxon>Archaea</taxon>
        <taxon>Methanobacteriati</taxon>
        <taxon>Methanobacteriota</taxon>
        <taxon>Stenosarchaea group</taxon>
        <taxon>Halobacteria</taxon>
        <taxon>Halobacteriales</taxon>
        <taxon>Halobacteriaceae</taxon>
        <taxon>Halobacterium</taxon>
    </lineage>
</organism>
<dbReference type="EMBL" id="FOJA01000001">
    <property type="protein sequence ID" value="SEW16276.1"/>
    <property type="molecule type" value="Genomic_DNA"/>
</dbReference>
<protein>
    <submittedName>
        <fullName evidence="1">Uncharacterized protein</fullName>
    </submittedName>
</protein>
<dbReference type="AlphaFoldDB" id="A0A1I0PPH0"/>
<sequence length="91" mass="9505">MPSDYLATAAELLDDAAEDAAGDASDRLREQADAVAALAARDRGPDHGRLARIEHVLTDVSEGLGDDDAAADAVDRALAELREYRSGVDGV</sequence>
<reference evidence="1 2" key="1">
    <citation type="submission" date="2016-10" db="EMBL/GenBank/DDBJ databases">
        <authorList>
            <person name="de Groot N.N."/>
        </authorList>
    </citation>
    <scope>NUCLEOTIDE SEQUENCE [LARGE SCALE GENOMIC DNA]</scope>
    <source>
        <strain evidence="1 2">CGMCC 1.5337</strain>
    </source>
</reference>
<evidence type="ECO:0000313" key="1">
    <source>
        <dbReference type="EMBL" id="SEW16276.1"/>
    </source>
</evidence>
<proteinExistence type="predicted"/>
<name>A0A1I0PPH0_9EURY</name>
<accession>A0A1I0PPH0</accession>
<evidence type="ECO:0000313" key="2">
    <source>
        <dbReference type="Proteomes" id="UP000198518"/>
    </source>
</evidence>
<dbReference type="InterPro" id="IPR055975">
    <property type="entry name" value="DUF7553"/>
</dbReference>
<dbReference type="STRING" id="355548.SAMN04487945_1846"/>